<evidence type="ECO:0000256" key="4">
    <source>
        <dbReference type="ARBA" id="ARBA00022723"/>
    </source>
</evidence>
<keyword evidence="2" id="KW-0004">4Fe-4S</keyword>
<dbReference type="OrthoDB" id="9803707at2"/>
<dbReference type="STRING" id="29542.A6070_06415"/>
<dbReference type="KEGG" id="pace:A6070_06415"/>
<dbReference type="Gene3D" id="3.30.413.10">
    <property type="entry name" value="Sulfite Reductase Hemoprotein, domain 1"/>
    <property type="match status" value="2"/>
</dbReference>
<comment type="similarity">
    <text evidence="1">Belongs to the nitrite and sulfite reductase 4Fe-4S domain family.</text>
</comment>
<evidence type="ECO:0000256" key="5">
    <source>
        <dbReference type="ARBA" id="ARBA00023002"/>
    </source>
</evidence>
<dbReference type="SUPFAM" id="SSF55124">
    <property type="entry name" value="Nitrite/Sulfite reductase N-terminal domain-like"/>
    <property type="match status" value="2"/>
</dbReference>
<evidence type="ECO:0000256" key="7">
    <source>
        <dbReference type="ARBA" id="ARBA00023014"/>
    </source>
</evidence>
<evidence type="ECO:0000256" key="1">
    <source>
        <dbReference type="ARBA" id="ARBA00010429"/>
    </source>
</evidence>
<dbReference type="InterPro" id="IPR051329">
    <property type="entry name" value="NIR_SIR_4Fe-4S"/>
</dbReference>
<evidence type="ECO:0000256" key="2">
    <source>
        <dbReference type="ARBA" id="ARBA00022485"/>
    </source>
</evidence>
<dbReference type="Pfam" id="PF01077">
    <property type="entry name" value="NIR_SIR"/>
    <property type="match status" value="1"/>
</dbReference>
<keyword evidence="6" id="KW-0408">Iron</keyword>
<evidence type="ECO:0008006" key="12">
    <source>
        <dbReference type="Google" id="ProtNLM"/>
    </source>
</evidence>
<feature type="domain" description="Nitrite/Sulfite reductase ferredoxin-like" evidence="9">
    <location>
        <begin position="265"/>
        <end position="321"/>
    </location>
</feature>
<protein>
    <recommendedName>
        <fullName evidence="12">Nitrite and sulphite reductase 4Fe-4S region</fullName>
    </recommendedName>
</protein>
<keyword evidence="4" id="KW-0479">Metal-binding</keyword>
<dbReference type="Pfam" id="PF03460">
    <property type="entry name" value="NIR_SIR_ferr"/>
    <property type="match status" value="2"/>
</dbReference>
<dbReference type="InterPro" id="IPR005117">
    <property type="entry name" value="NiRdtase/SiRdtase_haem-b_fer"/>
</dbReference>
<dbReference type="GO" id="GO:0020037">
    <property type="term" value="F:heme binding"/>
    <property type="evidence" value="ECO:0007669"/>
    <property type="project" value="InterPro"/>
</dbReference>
<dbReference type="InterPro" id="IPR036136">
    <property type="entry name" value="Nit/Sulf_reduc_fer-like_dom_sf"/>
</dbReference>
<dbReference type="Proteomes" id="UP000182264">
    <property type="component" value="Chromosome"/>
</dbReference>
<dbReference type="PANTHER" id="PTHR32439">
    <property type="entry name" value="FERREDOXIN--NITRITE REDUCTASE, CHLOROPLASTIC"/>
    <property type="match status" value="1"/>
</dbReference>
<dbReference type="AlphaFoldDB" id="A0A1L3GIJ9"/>
<dbReference type="PANTHER" id="PTHR32439:SF0">
    <property type="entry name" value="FERREDOXIN--NITRITE REDUCTASE, CHLOROPLASTIC"/>
    <property type="match status" value="1"/>
</dbReference>
<dbReference type="GO" id="GO:0051539">
    <property type="term" value="F:4 iron, 4 sulfur cluster binding"/>
    <property type="evidence" value="ECO:0007669"/>
    <property type="project" value="UniProtKB-KW"/>
</dbReference>
<feature type="domain" description="Nitrite/sulphite reductase 4Fe-4S" evidence="8">
    <location>
        <begin position="116"/>
        <end position="234"/>
    </location>
</feature>
<keyword evidence="7" id="KW-0411">Iron-sulfur</keyword>
<gene>
    <name evidence="10" type="ORF">A7E75_12400</name>
</gene>
<evidence type="ECO:0000259" key="9">
    <source>
        <dbReference type="Pfam" id="PF03460"/>
    </source>
</evidence>
<sequence>MPDFSAIDYQTFKINGVYRQGGDGALMVRAKLPGGLFSAPQAEALCSVAEDFGGGKLHLTCRGNIEVHGLRGEQLPTVQRRYQAVGLTTRGACGGAVRGVACALDGGESSARIQLLVRRLHAHFTGNPHFEGLPKKFKLAVENGYCGARHLCQDLAMVYLGRDAGRDLCDVWVAGGLGRQPREGFLLAGRVPFERLIPLVEGVIRVYMQHAPAGKRLKHLLTDIGEAEFRALLARETDGTTPCPVASPFDDALGELACPGTRGWIAVPVPAGRLAAADLRRIATIAATNGDGWLAVSRDQDVLVSVAADSDGAALREALQNAGLLRPGTGLRCRVCPGSAVCPKGLVPTRELAAQLNECFPDSGRDLEWAVCGCSNSCSGPQLADIGIVGARKATGGRPALFDLYRRTGEGFGTAVATGLTLEELLTAVGQLLHPVTKECCQQVEP</sequence>
<dbReference type="Gene3D" id="3.90.480.10">
    <property type="entry name" value="Sulfite Reductase Hemoprotein,Domain 2"/>
    <property type="match status" value="1"/>
</dbReference>
<proteinExistence type="inferred from homology"/>
<dbReference type="InterPro" id="IPR006067">
    <property type="entry name" value="NO2/SO3_Rdtase_4Fe4S_dom"/>
</dbReference>
<evidence type="ECO:0000259" key="8">
    <source>
        <dbReference type="Pfam" id="PF01077"/>
    </source>
</evidence>
<keyword evidence="3" id="KW-0349">Heme</keyword>
<keyword evidence="5" id="KW-0560">Oxidoreductase</keyword>
<evidence type="ECO:0000256" key="3">
    <source>
        <dbReference type="ARBA" id="ARBA00022617"/>
    </source>
</evidence>
<organism evidence="10 11">
    <name type="scientific">Syntrophotalea acetylenica</name>
    <name type="common">Pelobacter acetylenicus</name>
    <dbReference type="NCBI Taxonomy" id="29542"/>
    <lineage>
        <taxon>Bacteria</taxon>
        <taxon>Pseudomonadati</taxon>
        <taxon>Thermodesulfobacteriota</taxon>
        <taxon>Desulfuromonadia</taxon>
        <taxon>Desulfuromonadales</taxon>
        <taxon>Syntrophotaleaceae</taxon>
        <taxon>Syntrophotalea</taxon>
    </lineage>
</organism>
<dbReference type="InterPro" id="IPR045854">
    <property type="entry name" value="NO2/SO3_Rdtase_4Fe4S_sf"/>
</dbReference>
<dbReference type="GO" id="GO:0046872">
    <property type="term" value="F:metal ion binding"/>
    <property type="evidence" value="ECO:0007669"/>
    <property type="project" value="UniProtKB-KW"/>
</dbReference>
<evidence type="ECO:0000313" key="10">
    <source>
        <dbReference type="EMBL" id="APG25720.1"/>
    </source>
</evidence>
<dbReference type="RefSeq" id="WP_072287562.1">
    <property type="nucleotide sequence ID" value="NZ_CP015455.1"/>
</dbReference>
<reference evidence="10 11" key="1">
    <citation type="journal article" date="2017" name="Genome Announc.">
        <title>Complete Genome Sequences of Two Acetylene-Fermenting Pelobacter acetylenicus Strains.</title>
        <authorList>
            <person name="Sutton J.M."/>
            <person name="Baesman S.M."/>
            <person name="Fierst J.L."/>
            <person name="Poret-Peterson A.T."/>
            <person name="Oremland R.S."/>
            <person name="Dunlap D.S."/>
            <person name="Akob D.M."/>
        </authorList>
    </citation>
    <scope>NUCLEOTIDE SEQUENCE [LARGE SCALE GENOMIC DNA]</scope>
    <source>
        <strain evidence="10 11">DSM 3247</strain>
    </source>
</reference>
<evidence type="ECO:0000313" key="11">
    <source>
        <dbReference type="Proteomes" id="UP000182264"/>
    </source>
</evidence>
<name>A0A1L3GIJ9_SYNAC</name>
<accession>A0A1L3GIJ9</accession>
<feature type="domain" description="Nitrite/Sulfite reductase ferredoxin-like" evidence="9">
    <location>
        <begin position="21"/>
        <end position="84"/>
    </location>
</feature>
<dbReference type="EMBL" id="CP015518">
    <property type="protein sequence ID" value="APG25720.1"/>
    <property type="molecule type" value="Genomic_DNA"/>
</dbReference>
<evidence type="ECO:0000256" key="6">
    <source>
        <dbReference type="ARBA" id="ARBA00023004"/>
    </source>
</evidence>
<keyword evidence="11" id="KW-1185">Reference proteome</keyword>
<dbReference type="SUPFAM" id="SSF56014">
    <property type="entry name" value="Nitrite and sulphite reductase 4Fe-4S domain-like"/>
    <property type="match status" value="2"/>
</dbReference>
<dbReference type="GO" id="GO:0016491">
    <property type="term" value="F:oxidoreductase activity"/>
    <property type="evidence" value="ECO:0007669"/>
    <property type="project" value="UniProtKB-KW"/>
</dbReference>